<dbReference type="PANTHER" id="PTHR12911">
    <property type="entry name" value="SAD1/UNC-84-LIKE PROTEIN-RELATED"/>
    <property type="match status" value="1"/>
</dbReference>
<dbReference type="GO" id="GO:0005635">
    <property type="term" value="C:nuclear envelope"/>
    <property type="evidence" value="ECO:0007669"/>
    <property type="project" value="UniProtKB-ARBA"/>
</dbReference>
<evidence type="ECO:0000256" key="5">
    <source>
        <dbReference type="SAM" id="Phobius"/>
    </source>
</evidence>
<feature type="domain" description="SUN" evidence="6">
    <location>
        <begin position="276"/>
        <end position="445"/>
    </location>
</feature>
<evidence type="ECO:0000256" key="2">
    <source>
        <dbReference type="ARBA" id="ARBA00022692"/>
    </source>
</evidence>
<dbReference type="GO" id="GO:0016020">
    <property type="term" value="C:membrane"/>
    <property type="evidence" value="ECO:0007669"/>
    <property type="project" value="UniProtKB-SubCell"/>
</dbReference>
<evidence type="ECO:0000313" key="8">
    <source>
        <dbReference type="Proteomes" id="UP000734854"/>
    </source>
</evidence>
<dbReference type="Pfam" id="PF07738">
    <property type="entry name" value="Sad1_UNC"/>
    <property type="match status" value="1"/>
</dbReference>
<dbReference type="EMBL" id="JACMSC010000020">
    <property type="protein sequence ID" value="KAG6472163.1"/>
    <property type="molecule type" value="Genomic_DNA"/>
</dbReference>
<proteinExistence type="predicted"/>
<keyword evidence="4 5" id="KW-0472">Membrane</keyword>
<organism evidence="7 8">
    <name type="scientific">Zingiber officinale</name>
    <name type="common">Ginger</name>
    <name type="synonym">Amomum zingiber</name>
    <dbReference type="NCBI Taxonomy" id="94328"/>
    <lineage>
        <taxon>Eukaryota</taxon>
        <taxon>Viridiplantae</taxon>
        <taxon>Streptophyta</taxon>
        <taxon>Embryophyta</taxon>
        <taxon>Tracheophyta</taxon>
        <taxon>Spermatophyta</taxon>
        <taxon>Magnoliopsida</taxon>
        <taxon>Liliopsida</taxon>
        <taxon>Zingiberales</taxon>
        <taxon>Zingiberaceae</taxon>
        <taxon>Zingiber</taxon>
    </lineage>
</organism>
<dbReference type="OrthoDB" id="342281at2759"/>
<keyword evidence="8" id="KW-1185">Reference proteome</keyword>
<dbReference type="GO" id="GO:0043495">
    <property type="term" value="F:protein-membrane adaptor activity"/>
    <property type="evidence" value="ECO:0007669"/>
    <property type="project" value="TreeGrafter"/>
</dbReference>
<gene>
    <name evidence="7" type="ORF">ZIOFF_069620</name>
</gene>
<keyword evidence="3 5" id="KW-1133">Transmembrane helix</keyword>
<keyword evidence="2 5" id="KW-0812">Transmembrane</keyword>
<dbReference type="Proteomes" id="UP000734854">
    <property type="component" value="Unassembled WGS sequence"/>
</dbReference>
<evidence type="ECO:0000313" key="7">
    <source>
        <dbReference type="EMBL" id="KAG6472163.1"/>
    </source>
</evidence>
<comment type="caution">
    <text evidence="7">The sequence shown here is derived from an EMBL/GenBank/DDBJ whole genome shotgun (WGS) entry which is preliminary data.</text>
</comment>
<dbReference type="PANTHER" id="PTHR12911:SF8">
    <property type="entry name" value="KLAROID PROTEIN-RELATED"/>
    <property type="match status" value="1"/>
</dbReference>
<name>A0A8J5ERV2_ZINOF</name>
<protein>
    <recommendedName>
        <fullName evidence="6">SUN domain-containing protein</fullName>
    </recommendedName>
</protein>
<evidence type="ECO:0000256" key="1">
    <source>
        <dbReference type="ARBA" id="ARBA00004370"/>
    </source>
</evidence>
<dbReference type="PROSITE" id="PS51469">
    <property type="entry name" value="SUN"/>
    <property type="match status" value="1"/>
</dbReference>
<accession>A0A8J5ERV2</accession>
<feature type="transmembrane region" description="Helical" evidence="5">
    <location>
        <begin position="99"/>
        <end position="122"/>
    </location>
</feature>
<reference evidence="7 8" key="1">
    <citation type="submission" date="2020-08" db="EMBL/GenBank/DDBJ databases">
        <title>Plant Genome Project.</title>
        <authorList>
            <person name="Zhang R.-G."/>
        </authorList>
    </citation>
    <scope>NUCLEOTIDE SEQUENCE [LARGE SCALE GENOMIC DNA]</scope>
    <source>
        <tissue evidence="7">Rhizome</tissue>
    </source>
</reference>
<dbReference type="AlphaFoldDB" id="A0A8J5ERV2"/>
<evidence type="ECO:0000256" key="4">
    <source>
        <dbReference type="ARBA" id="ARBA00023136"/>
    </source>
</evidence>
<comment type="subcellular location">
    <subcellularLocation>
        <location evidence="1">Membrane</location>
    </subcellularLocation>
</comment>
<evidence type="ECO:0000259" key="6">
    <source>
        <dbReference type="PROSITE" id="PS51469"/>
    </source>
</evidence>
<evidence type="ECO:0000256" key="3">
    <source>
        <dbReference type="ARBA" id="ARBA00022989"/>
    </source>
</evidence>
<sequence>MSAFNSAVPSPRLNVSSPLGLKVTPDAPRRRLTSETLKGGGISGSNPNTVNDLQDKIMVQSLHDRSKHMAELKRELFVSALGSGHRKLRSKPEKPKWQFYLSFFFKICLLLAAILWLGLLIWKWRNMIKYSKGLYDFDSDGRLTEVEASLKNTARRLQDQLDVVDKKIGTEAEVAKKELNKHVEETDLLSEKKLKWLVSLTDDLDKSLSEIKATGFLSKEELQIFSNKFKDKEKCSGSTHEILDDIRKFAKEIVEKEIEKHAADGLGRVDYALASGGAKVINHSKPYLVGKSSSWLAFGNSFNRVHPDPNAKKMLEPSFGEPGQCFALHGNNGFVEIRLRTGIVPQAVTLEHVSKMVAYDRLSAPKDCTVTAWSEGPGSDPSNGSEKKFVLAEFSYNLEKSNAQTFYIQTAVSELVNVVRLDFSSNHGSSTHTCIYRFRVHGSEPTSLNVSAEGKEKY</sequence>
<dbReference type="InterPro" id="IPR045119">
    <property type="entry name" value="SUN1-5"/>
</dbReference>
<dbReference type="InterPro" id="IPR012919">
    <property type="entry name" value="SUN_dom"/>
</dbReference>